<dbReference type="OrthoDB" id="9808428at2"/>
<dbReference type="InterPro" id="IPR012296">
    <property type="entry name" value="Nuclease_put_TT1808"/>
</dbReference>
<gene>
    <name evidence="2" type="ORF">EDD72_11154</name>
</gene>
<dbReference type="Proteomes" id="UP000295788">
    <property type="component" value="Unassembled WGS sequence"/>
</dbReference>
<comment type="caution">
    <text evidence="2">The sequence shown here is derived from an EMBL/GenBank/DDBJ whole genome shotgun (WGS) entry which is preliminary data.</text>
</comment>
<proteinExistence type="predicted"/>
<evidence type="ECO:0000313" key="2">
    <source>
        <dbReference type="EMBL" id="TCS81816.1"/>
    </source>
</evidence>
<dbReference type="RefSeq" id="WP_132769119.1">
    <property type="nucleotide sequence ID" value="NZ_SMAB01000011.1"/>
</dbReference>
<keyword evidence="2" id="KW-0255">Endonuclease</keyword>
<keyword evidence="3" id="KW-1185">Reference proteome</keyword>
<evidence type="ECO:0000313" key="3">
    <source>
        <dbReference type="Proteomes" id="UP000295788"/>
    </source>
</evidence>
<dbReference type="AlphaFoldDB" id="A0A4R3KEN7"/>
<sequence>MGKKRHVEDIKEESLTYEDYSKLPEDGSHYELVNGKLELMAPAPTAEHQIISSNLIAMINQHCRLDYFILYAPIDLILSNAEVRQPDIVMIQRNRRDIITRRGIEGAPDLIVEILSPSTALKDKKNKRKTYAYFGIKEYWIVDPLHRTIEQNLLNPEKHQYDLYEVFGGDEETITSPLIPCLSISVKEIFRDLDLFDLG</sequence>
<keyword evidence="2" id="KW-0378">Hydrolase</keyword>
<dbReference type="PANTHER" id="PTHR34107">
    <property type="entry name" value="SLL0198 PROTEIN-RELATED"/>
    <property type="match status" value="1"/>
</dbReference>
<keyword evidence="2" id="KW-0540">Nuclease</keyword>
<dbReference type="CDD" id="cd06260">
    <property type="entry name" value="DUF820-like"/>
    <property type="match status" value="1"/>
</dbReference>
<feature type="domain" description="Putative restriction endonuclease" evidence="1">
    <location>
        <begin position="18"/>
        <end position="186"/>
    </location>
</feature>
<dbReference type="EMBL" id="SMAB01000011">
    <property type="protein sequence ID" value="TCS81816.1"/>
    <property type="molecule type" value="Genomic_DNA"/>
</dbReference>
<dbReference type="InterPro" id="IPR008538">
    <property type="entry name" value="Uma2"/>
</dbReference>
<protein>
    <submittedName>
        <fullName evidence="2">Uma2 family endonuclease</fullName>
    </submittedName>
</protein>
<evidence type="ECO:0000259" key="1">
    <source>
        <dbReference type="Pfam" id="PF05685"/>
    </source>
</evidence>
<accession>A0A4R3KEN7</accession>
<reference evidence="2 3" key="1">
    <citation type="submission" date="2019-03" db="EMBL/GenBank/DDBJ databases">
        <title>Genomic Encyclopedia of Type Strains, Phase IV (KMG-IV): sequencing the most valuable type-strain genomes for metagenomic binning, comparative biology and taxonomic classification.</title>
        <authorList>
            <person name="Goeker M."/>
        </authorList>
    </citation>
    <scope>NUCLEOTIDE SEQUENCE [LARGE SCALE GENOMIC DNA]</scope>
    <source>
        <strain evidence="2 3">DSM 23802</strain>
    </source>
</reference>
<dbReference type="GO" id="GO:0004519">
    <property type="term" value="F:endonuclease activity"/>
    <property type="evidence" value="ECO:0007669"/>
    <property type="project" value="UniProtKB-KW"/>
</dbReference>
<dbReference type="PANTHER" id="PTHR34107:SF4">
    <property type="entry name" value="SLL1222 PROTEIN"/>
    <property type="match status" value="1"/>
</dbReference>
<dbReference type="Gene3D" id="3.90.1570.10">
    <property type="entry name" value="tt1808, chain A"/>
    <property type="match status" value="1"/>
</dbReference>
<dbReference type="Pfam" id="PF05685">
    <property type="entry name" value="Uma2"/>
    <property type="match status" value="1"/>
</dbReference>
<name>A0A4R3KEN7_9BACI</name>
<dbReference type="SUPFAM" id="SSF52980">
    <property type="entry name" value="Restriction endonuclease-like"/>
    <property type="match status" value="1"/>
</dbReference>
<organism evidence="2 3">
    <name type="scientific">Tepidibacillus fermentans</name>
    <dbReference type="NCBI Taxonomy" id="1281767"/>
    <lineage>
        <taxon>Bacteria</taxon>
        <taxon>Bacillati</taxon>
        <taxon>Bacillota</taxon>
        <taxon>Bacilli</taxon>
        <taxon>Bacillales</taxon>
        <taxon>Bacillaceae</taxon>
        <taxon>Tepidibacillus</taxon>
    </lineage>
</organism>
<dbReference type="InterPro" id="IPR011335">
    <property type="entry name" value="Restrct_endonuc-II-like"/>
</dbReference>